<keyword evidence="3" id="KW-0010">Activator</keyword>
<dbReference type="InterPro" id="IPR012925">
    <property type="entry name" value="TipAS_dom"/>
</dbReference>
<dbReference type="Gene3D" id="1.10.490.50">
    <property type="entry name" value="Antibiotic binding domain of TipA-like multidrug resistance regulators"/>
    <property type="match status" value="1"/>
</dbReference>
<dbReference type="Proteomes" id="UP000051236">
    <property type="component" value="Unassembled WGS sequence"/>
</dbReference>
<evidence type="ECO:0000259" key="6">
    <source>
        <dbReference type="PROSITE" id="PS50937"/>
    </source>
</evidence>
<accession>A0A0R1Y155</accession>
<keyword evidence="4" id="KW-0804">Transcription</keyword>
<dbReference type="AlphaFoldDB" id="A0A0R1Y155"/>
<keyword evidence="2" id="KW-0238">DNA-binding</keyword>
<organism evidence="7 8">
    <name type="scientific">Agrilactobacillus composti DSM 18527 = JCM 14202</name>
    <dbReference type="NCBI Taxonomy" id="1423734"/>
    <lineage>
        <taxon>Bacteria</taxon>
        <taxon>Bacillati</taxon>
        <taxon>Bacillota</taxon>
        <taxon>Bacilli</taxon>
        <taxon>Lactobacillales</taxon>
        <taxon>Lactobacillaceae</taxon>
        <taxon>Agrilactobacillus</taxon>
    </lineage>
</organism>
<evidence type="ECO:0000313" key="8">
    <source>
        <dbReference type="Proteomes" id="UP000051236"/>
    </source>
</evidence>
<dbReference type="STRING" id="1423734.FC83_GL003100"/>
<dbReference type="InterPro" id="IPR000551">
    <property type="entry name" value="MerR-type_HTH_dom"/>
</dbReference>
<dbReference type="GO" id="GO:0003677">
    <property type="term" value="F:DNA binding"/>
    <property type="evidence" value="ECO:0007669"/>
    <property type="project" value="UniProtKB-KW"/>
</dbReference>
<evidence type="ECO:0000256" key="5">
    <source>
        <dbReference type="SAM" id="Coils"/>
    </source>
</evidence>
<keyword evidence="5" id="KW-0175">Coiled coil</keyword>
<sequence>MILVDLTLSLRQALDYPMSKKAGDVMPYTIQQLANLAGVSTRTLRYYDKIGLLPAQRNPDNGYRTYTTAQVDRLQRILFLRLFDMPLAKIHQLLNAPLASQHKALAAQRQRILQERQRLDNLLSTLDQTLKEGGNPMSDTDKFSAFKTNALQTNETQYGQELRDKYGDTTVTQANAKFAGLTPQDYEAMQQTEQALLTALKTVIANKTIASPEAKQVFNLHRQWLQYTLPAYSAEIHQGLAQMYTADPRFSQYYADKTGSSNAAAVLAAIIKHYAQS</sequence>
<dbReference type="InterPro" id="IPR047057">
    <property type="entry name" value="MerR_fam"/>
</dbReference>
<dbReference type="SMART" id="SM00422">
    <property type="entry name" value="HTH_MERR"/>
    <property type="match status" value="1"/>
</dbReference>
<keyword evidence="8" id="KW-1185">Reference proteome</keyword>
<dbReference type="InterPro" id="IPR036244">
    <property type="entry name" value="TipA-like_antibiotic-bd"/>
</dbReference>
<dbReference type="Pfam" id="PF07739">
    <property type="entry name" value="TipAS"/>
    <property type="match status" value="1"/>
</dbReference>
<dbReference type="InterPro" id="IPR009061">
    <property type="entry name" value="DNA-bd_dom_put_sf"/>
</dbReference>
<proteinExistence type="predicted"/>
<name>A0A0R1Y155_9LACO</name>
<evidence type="ECO:0000256" key="4">
    <source>
        <dbReference type="ARBA" id="ARBA00023163"/>
    </source>
</evidence>
<dbReference type="PROSITE" id="PS50937">
    <property type="entry name" value="HTH_MERR_2"/>
    <property type="match status" value="1"/>
</dbReference>
<dbReference type="GO" id="GO:0003700">
    <property type="term" value="F:DNA-binding transcription factor activity"/>
    <property type="evidence" value="ECO:0007669"/>
    <property type="project" value="InterPro"/>
</dbReference>
<dbReference type="PANTHER" id="PTHR30204">
    <property type="entry name" value="REDOX-CYCLING DRUG-SENSING TRANSCRIPTIONAL ACTIVATOR SOXR"/>
    <property type="match status" value="1"/>
</dbReference>
<comment type="caution">
    <text evidence="7">The sequence shown here is derived from an EMBL/GenBank/DDBJ whole genome shotgun (WGS) entry which is preliminary data.</text>
</comment>
<evidence type="ECO:0000256" key="3">
    <source>
        <dbReference type="ARBA" id="ARBA00023159"/>
    </source>
</evidence>
<dbReference type="EMBL" id="AZGA01000057">
    <property type="protein sequence ID" value="KRM33027.1"/>
    <property type="molecule type" value="Genomic_DNA"/>
</dbReference>
<feature type="domain" description="HTH merR-type" evidence="6">
    <location>
        <begin position="27"/>
        <end position="96"/>
    </location>
</feature>
<protein>
    <submittedName>
        <fullName evidence="7">MerR family transcriptional regulator</fullName>
    </submittedName>
</protein>
<evidence type="ECO:0000256" key="2">
    <source>
        <dbReference type="ARBA" id="ARBA00023125"/>
    </source>
</evidence>
<dbReference type="PATRIC" id="fig|1423734.3.peg.3149"/>
<dbReference type="SUPFAM" id="SSF46955">
    <property type="entry name" value="Putative DNA-binding domain"/>
    <property type="match status" value="1"/>
</dbReference>
<dbReference type="CDD" id="cd01106">
    <property type="entry name" value="HTH_TipAL-Mta"/>
    <property type="match status" value="1"/>
</dbReference>
<evidence type="ECO:0000313" key="7">
    <source>
        <dbReference type="EMBL" id="KRM33027.1"/>
    </source>
</evidence>
<gene>
    <name evidence="7" type="ORF">FC83_GL003100</name>
</gene>
<dbReference type="PANTHER" id="PTHR30204:SF90">
    <property type="entry name" value="HTH-TYPE TRANSCRIPTIONAL ACTIVATOR MTA"/>
    <property type="match status" value="1"/>
</dbReference>
<dbReference type="Gene3D" id="1.10.1660.10">
    <property type="match status" value="1"/>
</dbReference>
<feature type="coiled-coil region" evidence="5">
    <location>
        <begin position="105"/>
        <end position="132"/>
    </location>
</feature>
<evidence type="ECO:0000256" key="1">
    <source>
        <dbReference type="ARBA" id="ARBA00023015"/>
    </source>
</evidence>
<dbReference type="Pfam" id="PF13411">
    <property type="entry name" value="MerR_1"/>
    <property type="match status" value="1"/>
</dbReference>
<dbReference type="SUPFAM" id="SSF89082">
    <property type="entry name" value="Antibiotic binding domain of TipA-like multidrug resistance regulators"/>
    <property type="match status" value="1"/>
</dbReference>
<keyword evidence="1" id="KW-0805">Transcription regulation</keyword>
<reference evidence="7 8" key="1">
    <citation type="journal article" date="2015" name="Genome Announc.">
        <title>Expanding the biotechnology potential of lactobacilli through comparative genomics of 213 strains and associated genera.</title>
        <authorList>
            <person name="Sun Z."/>
            <person name="Harris H.M."/>
            <person name="McCann A."/>
            <person name="Guo C."/>
            <person name="Argimon S."/>
            <person name="Zhang W."/>
            <person name="Yang X."/>
            <person name="Jeffery I.B."/>
            <person name="Cooney J.C."/>
            <person name="Kagawa T.F."/>
            <person name="Liu W."/>
            <person name="Song Y."/>
            <person name="Salvetti E."/>
            <person name="Wrobel A."/>
            <person name="Rasinkangas P."/>
            <person name="Parkhill J."/>
            <person name="Rea M.C."/>
            <person name="O'Sullivan O."/>
            <person name="Ritari J."/>
            <person name="Douillard F.P."/>
            <person name="Paul Ross R."/>
            <person name="Yang R."/>
            <person name="Briner A.E."/>
            <person name="Felis G.E."/>
            <person name="de Vos W.M."/>
            <person name="Barrangou R."/>
            <person name="Klaenhammer T.R."/>
            <person name="Caufield P.W."/>
            <person name="Cui Y."/>
            <person name="Zhang H."/>
            <person name="O'Toole P.W."/>
        </authorList>
    </citation>
    <scope>NUCLEOTIDE SEQUENCE [LARGE SCALE GENOMIC DNA]</scope>
    <source>
        <strain evidence="7 8">DSM 18527</strain>
    </source>
</reference>
<dbReference type="eggNOG" id="COG0789">
    <property type="taxonomic scope" value="Bacteria"/>
</dbReference>